<dbReference type="PANTHER" id="PTHR18849:SF0">
    <property type="entry name" value="CILIA- AND FLAGELLA-ASSOCIATED PROTEIN 410-RELATED"/>
    <property type="match status" value="1"/>
</dbReference>
<evidence type="ECO:0008006" key="6">
    <source>
        <dbReference type="Google" id="ProtNLM"/>
    </source>
</evidence>
<evidence type="ECO:0000256" key="3">
    <source>
        <dbReference type="SAM" id="MobiDB-lite"/>
    </source>
</evidence>
<dbReference type="Gene3D" id="3.80.10.10">
    <property type="entry name" value="Ribonuclease Inhibitor"/>
    <property type="match status" value="1"/>
</dbReference>
<organism evidence="4 5">
    <name type="scientific">Leptomonas seymouri</name>
    <dbReference type="NCBI Taxonomy" id="5684"/>
    <lineage>
        <taxon>Eukaryota</taxon>
        <taxon>Discoba</taxon>
        <taxon>Euglenozoa</taxon>
        <taxon>Kinetoplastea</taxon>
        <taxon>Metakinetoplastina</taxon>
        <taxon>Trypanosomatida</taxon>
        <taxon>Trypanosomatidae</taxon>
        <taxon>Leishmaniinae</taxon>
        <taxon>Leptomonas</taxon>
    </lineage>
</organism>
<feature type="region of interest" description="Disordered" evidence="3">
    <location>
        <begin position="496"/>
        <end position="518"/>
    </location>
</feature>
<evidence type="ECO:0000313" key="5">
    <source>
        <dbReference type="Proteomes" id="UP000038009"/>
    </source>
</evidence>
<accession>A0A0N1I0K7</accession>
<keyword evidence="2" id="KW-0677">Repeat</keyword>
<dbReference type="VEuPathDB" id="TriTrypDB:Lsey_0025_0410"/>
<name>A0A0N1I0K7_LEPSE</name>
<reference evidence="4 5" key="1">
    <citation type="journal article" date="2015" name="PLoS Pathog.">
        <title>Leptomonas seymouri: Adaptations to the Dixenous Life Cycle Analyzed by Genome Sequencing, Transcriptome Profiling and Co-infection with Leishmania donovani.</title>
        <authorList>
            <person name="Kraeva N."/>
            <person name="Butenko A."/>
            <person name="Hlavacova J."/>
            <person name="Kostygov A."/>
            <person name="Myskova J."/>
            <person name="Grybchuk D."/>
            <person name="Lestinova T."/>
            <person name="Votypka J."/>
            <person name="Volf P."/>
            <person name="Opperdoes F."/>
            <person name="Flegontov P."/>
            <person name="Lukes J."/>
            <person name="Yurchenko V."/>
        </authorList>
    </citation>
    <scope>NUCLEOTIDE SEQUENCE [LARGE SCALE GENOMIC DNA]</scope>
    <source>
        <strain evidence="4 5">ATCC 30220</strain>
    </source>
</reference>
<sequence length="706" mass="75835">MEYHRLDLVEQGIESFEGLDERSPARFLCINLQRNKLESFEHFGTHPYLSELFLQHNQLQSFRGLTKQASLRLLCLRGCPIAAHPYYRLMALLTVGLGIEAIDGLPITSQERHIAKSLGKRAALAVSYGWLLDLRRRTVDEYDAIISNFKKLRKDERRQMRGLRHISINSVLASLSKIQQSRGDDATVVQQLEERQRTITRLARRVAQLEGQLTGAVEGHVIPFLPPNQLNVTSLDGARSTSGGLFSAAELALVDTVCFSRGIQLRHNLSTTQGGLERVCLLLDHATLTVQAFINRDTLVQMPLRALRVRHLRPLSLAVEDDVGGALELAFETLPLLHTVYKTLFVLSARPIPPLSTVTQRQLQAIEKAAEKQPKSITAITLPAALDVGSSASRASSSEKVKASVTEEAAAVSRGGASQSPTRNVASASASVRLDNVEDVPPLPAAFSRPTATGGTDSTVFFVGETSHITAEGVAQPSVMQQPNSIELYSVMPSNREDSEADMNGVKSSEQAAPVPRPKGKLFANLLVNSSTSSDSAVFQTDDAKPSGKDNAALEPAPPRAAASPPSVAPRPILAEPPRPPPRRSPASTPADSAATSTTKRSAAGPPAPPTVPPRLSTTQRMEKDSRNSSIAHDIKPFCGVGESAATLHMADSAKEEQAKGKGEAANCSKIGTALALPAAAVEASRPRVPSRFRAMLIDSDSDSVG</sequence>
<dbReference type="Proteomes" id="UP000038009">
    <property type="component" value="Unassembled WGS sequence"/>
</dbReference>
<feature type="compositionally biased region" description="Pro residues" evidence="3">
    <location>
        <begin position="575"/>
        <end position="584"/>
    </location>
</feature>
<comment type="caution">
    <text evidence="4">The sequence shown here is derived from an EMBL/GenBank/DDBJ whole genome shotgun (WGS) entry which is preliminary data.</text>
</comment>
<keyword evidence="1" id="KW-0433">Leucine-rich repeat</keyword>
<dbReference type="InterPro" id="IPR032675">
    <property type="entry name" value="LRR_dom_sf"/>
</dbReference>
<proteinExistence type="predicted"/>
<feature type="compositionally biased region" description="Low complexity" evidence="3">
    <location>
        <begin position="560"/>
        <end position="574"/>
    </location>
</feature>
<dbReference type="AlphaFoldDB" id="A0A0N1I0K7"/>
<dbReference type="PANTHER" id="PTHR18849">
    <property type="entry name" value="LEUCINE RICH REPEAT PROTEIN"/>
    <property type="match status" value="1"/>
</dbReference>
<keyword evidence="5" id="KW-1185">Reference proteome</keyword>
<protein>
    <recommendedName>
        <fullName evidence="6">Leucine-rich repeat protein</fullName>
    </recommendedName>
</protein>
<dbReference type="EMBL" id="LJSK01000025">
    <property type="protein sequence ID" value="KPI89394.1"/>
    <property type="molecule type" value="Genomic_DNA"/>
</dbReference>
<evidence type="ECO:0000256" key="1">
    <source>
        <dbReference type="ARBA" id="ARBA00022614"/>
    </source>
</evidence>
<evidence type="ECO:0000256" key="2">
    <source>
        <dbReference type="ARBA" id="ARBA00022737"/>
    </source>
</evidence>
<evidence type="ECO:0000313" key="4">
    <source>
        <dbReference type="EMBL" id="KPI89394.1"/>
    </source>
</evidence>
<feature type="region of interest" description="Disordered" evidence="3">
    <location>
        <begin position="532"/>
        <end position="635"/>
    </location>
</feature>
<gene>
    <name evidence="4" type="ORF">ABL78_1520</name>
</gene>
<dbReference type="OMA" id="PYYRLMA"/>
<dbReference type="SUPFAM" id="SSF52058">
    <property type="entry name" value="L domain-like"/>
    <property type="match status" value="1"/>
</dbReference>
<feature type="compositionally biased region" description="Low complexity" evidence="3">
    <location>
        <begin position="585"/>
        <end position="605"/>
    </location>
</feature>
<dbReference type="OrthoDB" id="265458at2759"/>